<protein>
    <submittedName>
        <fullName evidence="2">Esterase-like activity of phytase family protein</fullName>
    </submittedName>
</protein>
<comment type="caution">
    <text evidence="2">The sequence shown here is derived from an EMBL/GenBank/DDBJ whole genome shotgun (WGS) entry which is preliminary data.</text>
</comment>
<dbReference type="Proteomes" id="UP000813215">
    <property type="component" value="Unassembled WGS sequence"/>
</dbReference>
<dbReference type="EMBL" id="JAHHHW010000050">
    <property type="protein sequence ID" value="MBW4431099.1"/>
    <property type="molecule type" value="Genomic_DNA"/>
</dbReference>
<feature type="domain" description="Phytase-like" evidence="1">
    <location>
        <begin position="66"/>
        <end position="419"/>
    </location>
</feature>
<organism evidence="2 3">
    <name type="scientific">Pelatocladus maniniholoensis HA4357-MV3</name>
    <dbReference type="NCBI Taxonomy" id="1117104"/>
    <lineage>
        <taxon>Bacteria</taxon>
        <taxon>Bacillati</taxon>
        <taxon>Cyanobacteriota</taxon>
        <taxon>Cyanophyceae</taxon>
        <taxon>Nostocales</taxon>
        <taxon>Nostocaceae</taxon>
        <taxon>Pelatocladus</taxon>
    </lineage>
</organism>
<name>A0A9E3LSD7_9NOST</name>
<sequence length="450" mass="50345">MLNILKILAAWLLPQPIVILVLLFYSYAEAAELVGRSVLSADTFSFGSTTAQFKKTNRTTPFLHAQPVQGFSAVVKGPKAGTYLVISDNGFGSKANSPDYRLRIYAVEPDFTTGKVFPVNLQTGERLSWFDRQSFLELNDKNRKVGFPIIADQSFYPDSTISVSPAIKTNRLLTGGDFDIESFQRLSDGSYWLGDEFGPFLLHVGQNGELLDPPISLPNFLDIGKLDFVKSPDHPELINLPDEQARVIAANLGRSQGFEGMAINSSGTKLYVLLEGSLKGDSLKQRLLIHEFDLASKQYTGQIFSYQLEHQSHAIGELTAINDHEYIVIERDHRQGDPNNSAFKSPAQFKRLYKINIKQIDAQGFVDKQLLVDLLNISDPKRIGRNITKAGIFTIPFVTIESILPVDNRTLLVINDNNYADSSGRIPRQADNTEFILLRLKKPLNLFNRH</sequence>
<dbReference type="PANTHER" id="PTHR37957:SF1">
    <property type="entry name" value="PHYTASE-LIKE DOMAIN-CONTAINING PROTEIN"/>
    <property type="match status" value="1"/>
</dbReference>
<accession>A0A9E3LSD7</accession>
<evidence type="ECO:0000259" key="1">
    <source>
        <dbReference type="Pfam" id="PF13449"/>
    </source>
</evidence>
<evidence type="ECO:0000313" key="2">
    <source>
        <dbReference type="EMBL" id="MBW4431099.1"/>
    </source>
</evidence>
<evidence type="ECO:0000313" key="3">
    <source>
        <dbReference type="Proteomes" id="UP000813215"/>
    </source>
</evidence>
<dbReference type="AlphaFoldDB" id="A0A9E3LSD7"/>
<gene>
    <name evidence="2" type="ORF">KME28_05020</name>
</gene>
<dbReference type="InterPro" id="IPR027372">
    <property type="entry name" value="Phytase-like_dom"/>
</dbReference>
<reference evidence="2" key="2">
    <citation type="journal article" date="2022" name="Microbiol. Resour. Announc.">
        <title>Metagenome Sequencing to Explore Phylogenomics of Terrestrial Cyanobacteria.</title>
        <authorList>
            <person name="Ward R.D."/>
            <person name="Stajich J.E."/>
            <person name="Johansen J.R."/>
            <person name="Huntemann M."/>
            <person name="Clum A."/>
            <person name="Foster B."/>
            <person name="Foster B."/>
            <person name="Roux S."/>
            <person name="Palaniappan K."/>
            <person name="Varghese N."/>
            <person name="Mukherjee S."/>
            <person name="Reddy T.B.K."/>
            <person name="Daum C."/>
            <person name="Copeland A."/>
            <person name="Chen I.A."/>
            <person name="Ivanova N.N."/>
            <person name="Kyrpides N.C."/>
            <person name="Shapiro N."/>
            <person name="Eloe-Fadrosh E.A."/>
            <person name="Pietrasiak N."/>
        </authorList>
    </citation>
    <scope>NUCLEOTIDE SEQUENCE</scope>
    <source>
        <strain evidence="2">HA4357-MV3</strain>
    </source>
</reference>
<dbReference type="PANTHER" id="PTHR37957">
    <property type="entry name" value="BLR7070 PROTEIN"/>
    <property type="match status" value="1"/>
</dbReference>
<reference evidence="2" key="1">
    <citation type="submission" date="2021-05" db="EMBL/GenBank/DDBJ databases">
        <authorList>
            <person name="Pietrasiak N."/>
            <person name="Ward R."/>
            <person name="Stajich J.E."/>
            <person name="Kurbessoian T."/>
        </authorList>
    </citation>
    <scope>NUCLEOTIDE SEQUENCE</scope>
    <source>
        <strain evidence="2">HA4357-MV3</strain>
    </source>
</reference>
<proteinExistence type="predicted"/>
<dbReference type="Pfam" id="PF13449">
    <property type="entry name" value="Phytase-like"/>
    <property type="match status" value="1"/>
</dbReference>